<dbReference type="EMBL" id="CP001047">
    <property type="protein sequence ID" value="ACF07325.1"/>
    <property type="molecule type" value="Genomic_DNA"/>
</dbReference>
<dbReference type="RefSeq" id="WP_012498282.1">
    <property type="nucleotide sequence ID" value="NC_011025.1"/>
</dbReference>
<keyword evidence="2" id="KW-1185">Reference proteome</keyword>
<dbReference type="Pfam" id="PF10896">
    <property type="entry name" value="DUF2714"/>
    <property type="match status" value="1"/>
</dbReference>
<dbReference type="InterPro" id="IPR021222">
    <property type="entry name" value="DUF2714"/>
</dbReference>
<name>B3PMS3_META1</name>
<sequence length="171" mass="19709">MPKASKKDRKLQEQEALERKKLEEQNYELFEELKTGPNFVSFEKLLSSSLIESKLEIRGAFASELVNKLEQAIFKKQDIVFRSFVITFNLNLRYSLTKLVPIISLKESSNVEAVNLSKSDDEAIANFLNIFNEKINSLLNQKKCLEIVNNTIIFISQETKSLKITFSKELI</sequence>
<evidence type="ECO:0000313" key="1">
    <source>
        <dbReference type="EMBL" id="ACF07325.1"/>
    </source>
</evidence>
<proteinExistence type="predicted"/>
<gene>
    <name evidence="1" type="ordered locus">MARTH_orf503</name>
</gene>
<dbReference type="eggNOG" id="ENOG5030MSY">
    <property type="taxonomic scope" value="Bacteria"/>
</dbReference>
<reference evidence="1 2" key="1">
    <citation type="journal article" date="2008" name="Infect. Immun.">
        <title>Genome of Mycoplasma arthritidis.</title>
        <authorList>
            <person name="Dybvig K."/>
            <person name="Zuhua C."/>
            <person name="Lao P."/>
            <person name="Jordan D.S."/>
            <person name="French C.T."/>
            <person name="Tu A.H."/>
            <person name="Loraine A.E."/>
        </authorList>
    </citation>
    <scope>NUCLEOTIDE SEQUENCE [LARGE SCALE GENOMIC DNA]</scope>
    <source>
        <strain evidence="1 2">158L3-1</strain>
    </source>
</reference>
<organism evidence="1 2">
    <name type="scientific">Metamycoplasma arthritidis (strain 158L3-1)</name>
    <name type="common">Mycoplasma arthritidis</name>
    <dbReference type="NCBI Taxonomy" id="243272"/>
    <lineage>
        <taxon>Bacteria</taxon>
        <taxon>Bacillati</taxon>
        <taxon>Mycoplasmatota</taxon>
        <taxon>Mycoplasmoidales</taxon>
        <taxon>Metamycoplasmataceae</taxon>
        <taxon>Metamycoplasma</taxon>
    </lineage>
</organism>
<dbReference type="KEGG" id="mat:MARTH_orf503"/>
<dbReference type="Proteomes" id="UP000008812">
    <property type="component" value="Chromosome"/>
</dbReference>
<dbReference type="STRING" id="243272.MARTH_orf503"/>
<dbReference type="AlphaFoldDB" id="B3PMS3"/>
<evidence type="ECO:0008006" key="3">
    <source>
        <dbReference type="Google" id="ProtNLM"/>
    </source>
</evidence>
<dbReference type="HOGENOM" id="CLU_119972_0_0_14"/>
<accession>B3PMS3</accession>
<protein>
    <recommendedName>
        <fullName evidence="3">DUF2714 domain-containing protein</fullName>
    </recommendedName>
</protein>
<evidence type="ECO:0000313" key="2">
    <source>
        <dbReference type="Proteomes" id="UP000008812"/>
    </source>
</evidence>